<dbReference type="RefSeq" id="WP_043433781.1">
    <property type="nucleotide sequence ID" value="NZ_CP021080.1"/>
</dbReference>
<evidence type="ECO:0000313" key="1">
    <source>
        <dbReference type="EMBL" id="ASN28623.1"/>
    </source>
</evidence>
<dbReference type="KEGG" id="splu:LK06_021480"/>
<dbReference type="STRING" id="1355015.LK06_021480"/>
<dbReference type="EMBL" id="CP022433">
    <property type="protein sequence ID" value="ASN28623.1"/>
    <property type="molecule type" value="Genomic_DNA"/>
</dbReference>
<keyword evidence="2" id="KW-1185">Reference proteome</keyword>
<evidence type="ECO:0000313" key="2">
    <source>
        <dbReference type="Proteomes" id="UP000031501"/>
    </source>
</evidence>
<name>A0A221P8H3_9ACTN</name>
<gene>
    <name evidence="1" type="ORF">LK07_22635</name>
</gene>
<sequence>MDMQTWRDSRARATEATEALRAALAALGAPESVWGSVRPMVTHKGAAYVHIGMVRADVVEQMAKALRAPENAS</sequence>
<proteinExistence type="predicted"/>
<dbReference type="Proteomes" id="UP000031501">
    <property type="component" value="Chromosome"/>
</dbReference>
<accession>A0A221P8H3</accession>
<protein>
    <submittedName>
        <fullName evidence="1">Uncharacterized protein</fullName>
    </submittedName>
</protein>
<dbReference type="AlphaFoldDB" id="A0A221P8H3"/>
<organism evidence="1 2">
    <name type="scientific">Streptomyces pluripotens</name>
    <dbReference type="NCBI Taxonomy" id="1355015"/>
    <lineage>
        <taxon>Bacteria</taxon>
        <taxon>Bacillati</taxon>
        <taxon>Actinomycetota</taxon>
        <taxon>Actinomycetes</taxon>
        <taxon>Kitasatosporales</taxon>
        <taxon>Streptomycetaceae</taxon>
        <taxon>Streptomyces</taxon>
    </lineage>
</organism>
<dbReference type="OrthoDB" id="4297099at2"/>
<reference evidence="1 2" key="1">
    <citation type="submission" date="2017-07" db="EMBL/GenBank/DDBJ databases">
        <title>Genome sequence of Streptomyces pluripotens MUSC 137T.</title>
        <authorList>
            <person name="Ser H.-L."/>
            <person name="Lee L.-H."/>
        </authorList>
    </citation>
    <scope>NUCLEOTIDE SEQUENCE [LARGE SCALE GENOMIC DNA]</scope>
    <source>
        <strain evidence="1 2">MUSC 137</strain>
    </source>
</reference>